<feature type="transmembrane region" description="Helical" evidence="1">
    <location>
        <begin position="6"/>
        <end position="27"/>
    </location>
</feature>
<dbReference type="STRING" id="1802202.A2730_02560"/>
<dbReference type="Proteomes" id="UP000176855">
    <property type="component" value="Unassembled WGS sequence"/>
</dbReference>
<evidence type="ECO:0000256" key="1">
    <source>
        <dbReference type="SAM" id="Phobius"/>
    </source>
</evidence>
<evidence type="ECO:0008006" key="4">
    <source>
        <dbReference type="Google" id="ProtNLM"/>
    </source>
</evidence>
<dbReference type="EMBL" id="MHOO01000004">
    <property type="protein sequence ID" value="OGZ64553.1"/>
    <property type="molecule type" value="Genomic_DNA"/>
</dbReference>
<comment type="caution">
    <text evidence="2">The sequence shown here is derived from an EMBL/GenBank/DDBJ whole genome shotgun (WGS) entry which is preliminary data.</text>
</comment>
<evidence type="ECO:0000313" key="2">
    <source>
        <dbReference type="EMBL" id="OGZ64553.1"/>
    </source>
</evidence>
<keyword evidence="1" id="KW-0812">Transmembrane</keyword>
<keyword evidence="1" id="KW-0472">Membrane</keyword>
<protein>
    <recommendedName>
        <fullName evidence="4">YtxH domain-containing protein</fullName>
    </recommendedName>
</protein>
<keyword evidence="1" id="KW-1133">Transmembrane helix</keyword>
<dbReference type="AlphaFoldDB" id="A0A1G2HQ27"/>
<reference evidence="2 3" key="1">
    <citation type="journal article" date="2016" name="Nat. Commun.">
        <title>Thousands of microbial genomes shed light on interconnected biogeochemical processes in an aquifer system.</title>
        <authorList>
            <person name="Anantharaman K."/>
            <person name="Brown C.T."/>
            <person name="Hug L.A."/>
            <person name="Sharon I."/>
            <person name="Castelle C.J."/>
            <person name="Probst A.J."/>
            <person name="Thomas B.C."/>
            <person name="Singh A."/>
            <person name="Wilkins M.J."/>
            <person name="Karaoz U."/>
            <person name="Brodie E.L."/>
            <person name="Williams K.H."/>
            <person name="Hubbard S.S."/>
            <person name="Banfield J.F."/>
        </authorList>
    </citation>
    <scope>NUCLEOTIDE SEQUENCE [LARGE SCALE GENOMIC DNA]</scope>
</reference>
<name>A0A1G2HQ27_9BACT</name>
<organism evidence="2 3">
    <name type="scientific">Candidatus Staskawiczbacteria bacterium RIFCSPHIGHO2_01_FULL_39_25</name>
    <dbReference type="NCBI Taxonomy" id="1802202"/>
    <lineage>
        <taxon>Bacteria</taxon>
        <taxon>Candidatus Staskawicziibacteriota</taxon>
    </lineage>
</organism>
<evidence type="ECO:0000313" key="3">
    <source>
        <dbReference type="Proteomes" id="UP000176855"/>
    </source>
</evidence>
<sequence>MPKGDTLKFLEGAVAGLALGIAASMFLSSKTGKALKKEVKDTAADFYEYIAPKLKKIKKMSEAEYKEFMRISAQKYGELKKLSEDKISELVQEAQKSWHHFF</sequence>
<proteinExistence type="predicted"/>
<gene>
    <name evidence="2" type="ORF">A2730_02560</name>
</gene>
<accession>A0A1G2HQ27</accession>